<evidence type="ECO:0000313" key="1">
    <source>
        <dbReference type="EMBL" id="SDG71580.1"/>
    </source>
</evidence>
<dbReference type="EMBL" id="FNCY01000001">
    <property type="protein sequence ID" value="SDG71580.1"/>
    <property type="molecule type" value="Genomic_DNA"/>
</dbReference>
<gene>
    <name evidence="1" type="ORF">SAMN05660652_00526</name>
</gene>
<accession>A0A1G7WK60</accession>
<dbReference type="RefSeq" id="WP_091932884.1">
    <property type="nucleotide sequence ID" value="NZ_FNCY01000001.1"/>
</dbReference>
<organism evidence="1 2">
    <name type="scientific">Propionivibrio dicarboxylicus</name>
    <dbReference type="NCBI Taxonomy" id="83767"/>
    <lineage>
        <taxon>Bacteria</taxon>
        <taxon>Pseudomonadati</taxon>
        <taxon>Pseudomonadota</taxon>
        <taxon>Betaproteobacteria</taxon>
        <taxon>Rhodocyclales</taxon>
        <taxon>Rhodocyclaceae</taxon>
        <taxon>Propionivibrio</taxon>
    </lineage>
</organism>
<evidence type="ECO:0000313" key="2">
    <source>
        <dbReference type="Proteomes" id="UP000198607"/>
    </source>
</evidence>
<dbReference type="STRING" id="83767.SAMN05660652_00526"/>
<dbReference type="Proteomes" id="UP000198607">
    <property type="component" value="Unassembled WGS sequence"/>
</dbReference>
<protein>
    <submittedName>
        <fullName evidence="1">Uncharacterized protein</fullName>
    </submittedName>
</protein>
<name>A0A1G7WK60_9RHOO</name>
<dbReference type="OrthoDB" id="6057907at2"/>
<proteinExistence type="predicted"/>
<keyword evidence="2" id="KW-1185">Reference proteome</keyword>
<reference evidence="1 2" key="1">
    <citation type="submission" date="2016-10" db="EMBL/GenBank/DDBJ databases">
        <authorList>
            <person name="de Groot N.N."/>
        </authorList>
    </citation>
    <scope>NUCLEOTIDE SEQUENCE [LARGE SCALE GENOMIC DNA]</scope>
    <source>
        <strain evidence="1 2">DSM 5885</strain>
    </source>
</reference>
<dbReference type="AlphaFoldDB" id="A0A1G7WK60"/>
<sequence length="152" mass="16943">MLDILLPSRRHHTPYRKGLALSRVAASMLIAWPFAVLGENSQLRCDVSYSGKAETLVFSPAADPYRVKAININDRFRFKAVVIGDASGIDDISLYVHDLDTGHPVLLHEANYAKPIPQRNAQPDALTGTQTIYSPRRGRELSYRCALLELEP</sequence>